<dbReference type="InterPro" id="IPR000073">
    <property type="entry name" value="AB_hydrolase_1"/>
</dbReference>
<sequence>MNAYKEDPPTDSTDLTDQVIDDLYEVAIDPLRYEALLDHWEAMIGPQRSVANDTSNPSLRLAEFESHFHRAERMLAQVTGSDQIVDPAHLLAKIDRSAAFVVDQTLTVARINAAAALALGVTQGAKLVDLALGDGEAEELARQTERMLRANSGEPVILRVQTRRDDRIMLVHLRVVRPAQGQPFVIAVTSELGWPKGFTKLLRGAFSLTPAEGKVVRSLAEGHSLAQIAEERGRSIETIRAQVKAILSKTGTRSQAELIRLTLSTMEMAQYTGSVSEQIPESSTGLGSLAPRLFQSITLPDGRQQDFLILGDPEGRPCLYLHLDYGLVRWPASAEAEAARKGLKIIVPVRAGYGQSDPLPRDTPLVTQLVDDLVAVLDHLGAEKVPVLSLGSDSYLAFALHANYPERVSAVLCAAGVLPLTLPAQYDRMDKWHRFILAGARYTPHLLPFMVKAGFALANRLGKSAFVHAVYGKSAADVATFEIDEVFEAMVCGSEVALSDGHSAHEPFARLVVAYETSNWTAELAALEAAATKPAGSPGHVKVIFFNGLQDPEVPRDTLADHQRDYPWIDFRVYPDAGQLAFFLKWRDVLAEIDKIVAPTE</sequence>
<feature type="domain" description="HTH luxR-type" evidence="1">
    <location>
        <begin position="201"/>
        <end position="266"/>
    </location>
</feature>
<dbReference type="SUPFAM" id="SSF46894">
    <property type="entry name" value="C-terminal effector domain of the bipartite response regulators"/>
    <property type="match status" value="1"/>
</dbReference>
<accession>A0A238LDN7</accession>
<name>A0A238LDN7_9RHOB</name>
<proteinExistence type="predicted"/>
<dbReference type="InterPro" id="IPR029058">
    <property type="entry name" value="AB_hydrolase_fold"/>
</dbReference>
<dbReference type="Proteomes" id="UP000201613">
    <property type="component" value="Unassembled WGS sequence"/>
</dbReference>
<reference evidence="3" key="1">
    <citation type="submission" date="2017-05" db="EMBL/GenBank/DDBJ databases">
        <authorList>
            <person name="Rodrigo-Torres L."/>
            <person name="Arahal R. D."/>
            <person name="Lucena T."/>
        </authorList>
    </citation>
    <scope>NUCLEOTIDE SEQUENCE [LARGE SCALE GENOMIC DNA]</scope>
    <source>
        <strain evidence="3">CECT 8899</strain>
    </source>
</reference>
<evidence type="ECO:0000259" key="1">
    <source>
        <dbReference type="PROSITE" id="PS50043"/>
    </source>
</evidence>
<keyword evidence="2" id="KW-0238">DNA-binding</keyword>
<gene>
    <name evidence="2" type="ORF">LOM8899_01868</name>
</gene>
<organism evidence="2 3">
    <name type="scientific">Flavimaricola marinus</name>
    <dbReference type="NCBI Taxonomy" id="1819565"/>
    <lineage>
        <taxon>Bacteria</taxon>
        <taxon>Pseudomonadati</taxon>
        <taxon>Pseudomonadota</taxon>
        <taxon>Alphaproteobacteria</taxon>
        <taxon>Rhodobacterales</taxon>
        <taxon>Paracoccaceae</taxon>
        <taxon>Flavimaricola</taxon>
    </lineage>
</organism>
<dbReference type="GO" id="GO:0006355">
    <property type="term" value="P:regulation of DNA-templated transcription"/>
    <property type="evidence" value="ECO:0007669"/>
    <property type="project" value="InterPro"/>
</dbReference>
<dbReference type="InterPro" id="IPR036388">
    <property type="entry name" value="WH-like_DNA-bd_sf"/>
</dbReference>
<keyword evidence="3" id="KW-1185">Reference proteome</keyword>
<evidence type="ECO:0000313" key="3">
    <source>
        <dbReference type="Proteomes" id="UP000201613"/>
    </source>
</evidence>
<dbReference type="RefSeq" id="WP_093991935.1">
    <property type="nucleotide sequence ID" value="NZ_FXZK01000003.1"/>
</dbReference>
<dbReference type="EMBL" id="FXZK01000003">
    <property type="protein sequence ID" value="SMY07728.1"/>
    <property type="molecule type" value="Genomic_DNA"/>
</dbReference>
<dbReference type="PROSITE" id="PS50043">
    <property type="entry name" value="HTH_LUXR_2"/>
    <property type="match status" value="1"/>
</dbReference>
<evidence type="ECO:0000313" key="2">
    <source>
        <dbReference type="EMBL" id="SMY07728.1"/>
    </source>
</evidence>
<dbReference type="OrthoDB" id="8107794at2"/>
<dbReference type="SUPFAM" id="SSF53474">
    <property type="entry name" value="alpha/beta-Hydrolases"/>
    <property type="match status" value="1"/>
</dbReference>
<dbReference type="Pfam" id="PF00196">
    <property type="entry name" value="GerE"/>
    <property type="match status" value="1"/>
</dbReference>
<dbReference type="CDD" id="cd06170">
    <property type="entry name" value="LuxR_C_like"/>
    <property type="match status" value="1"/>
</dbReference>
<dbReference type="SMART" id="SM00421">
    <property type="entry name" value="HTH_LUXR"/>
    <property type="match status" value="1"/>
</dbReference>
<dbReference type="InterPro" id="IPR016032">
    <property type="entry name" value="Sig_transdc_resp-reg_C-effctor"/>
</dbReference>
<protein>
    <submittedName>
        <fullName evidence="2">DNA-binding transcriptional activator BglJ</fullName>
    </submittedName>
</protein>
<dbReference type="Gene3D" id="3.40.50.1820">
    <property type="entry name" value="alpha/beta hydrolase"/>
    <property type="match status" value="1"/>
</dbReference>
<dbReference type="AlphaFoldDB" id="A0A238LDN7"/>
<dbReference type="InterPro" id="IPR000792">
    <property type="entry name" value="Tscrpt_reg_LuxR_C"/>
</dbReference>
<dbReference type="GO" id="GO:0003677">
    <property type="term" value="F:DNA binding"/>
    <property type="evidence" value="ECO:0007669"/>
    <property type="project" value="UniProtKB-KW"/>
</dbReference>
<dbReference type="Gene3D" id="1.10.10.10">
    <property type="entry name" value="Winged helix-like DNA-binding domain superfamily/Winged helix DNA-binding domain"/>
    <property type="match status" value="1"/>
</dbReference>
<dbReference type="Pfam" id="PF00561">
    <property type="entry name" value="Abhydrolase_1"/>
    <property type="match status" value="1"/>
</dbReference>